<reference evidence="4" key="2">
    <citation type="submission" date="2016-11" db="UniProtKB">
        <authorList>
            <consortium name="WormBaseParasite"/>
        </authorList>
    </citation>
    <scope>IDENTIFICATION</scope>
</reference>
<reference evidence="3" key="1">
    <citation type="submission" date="2012-04" db="EMBL/GenBank/DDBJ databases">
        <title>The Genome Sequence of Loa loa.</title>
        <authorList>
            <consortium name="The Broad Institute Genome Sequencing Platform"/>
            <consortium name="Broad Institute Genome Sequencing Center for Infectious Disease"/>
            <person name="Nutman T.B."/>
            <person name="Fink D.L."/>
            <person name="Russ C."/>
            <person name="Young S."/>
            <person name="Zeng Q."/>
            <person name="Gargeya S."/>
            <person name="Alvarado L."/>
            <person name="Berlin A."/>
            <person name="Chapman S.B."/>
            <person name="Chen Z."/>
            <person name="Freedman E."/>
            <person name="Gellesch M."/>
            <person name="Goldberg J."/>
            <person name="Griggs A."/>
            <person name="Gujja S."/>
            <person name="Heilman E.R."/>
            <person name="Heiman D."/>
            <person name="Howarth C."/>
            <person name="Mehta T."/>
            <person name="Neiman D."/>
            <person name="Pearson M."/>
            <person name="Roberts A."/>
            <person name="Saif S."/>
            <person name="Shea T."/>
            <person name="Shenoy N."/>
            <person name="Sisk P."/>
            <person name="Stolte C."/>
            <person name="Sykes S."/>
            <person name="White J."/>
            <person name="Yandava C."/>
            <person name="Haas B."/>
            <person name="Henn M.R."/>
            <person name="Nusbaum C."/>
            <person name="Birren B."/>
        </authorList>
    </citation>
    <scope>NUCLEOTIDE SEQUENCE [LARGE SCALE GENOMIC DNA]</scope>
</reference>
<dbReference type="InterPro" id="IPR036208">
    <property type="entry name" value="VHL_sf"/>
</dbReference>
<dbReference type="Proteomes" id="UP000095285">
    <property type="component" value="Unassembled WGS sequence"/>
</dbReference>
<dbReference type="Pfam" id="PF01847">
    <property type="entry name" value="VHL"/>
    <property type="match status" value="1"/>
</dbReference>
<protein>
    <submittedName>
        <fullName evidence="4">VHL domain-containing protein</fullName>
    </submittedName>
</protein>
<evidence type="ECO:0000256" key="1">
    <source>
        <dbReference type="ARBA" id="ARBA00010057"/>
    </source>
</evidence>
<comment type="similarity">
    <text evidence="1">Belongs to the VHL family.</text>
</comment>
<evidence type="ECO:0000259" key="2">
    <source>
        <dbReference type="Pfam" id="PF01847"/>
    </source>
</evidence>
<evidence type="ECO:0000313" key="3">
    <source>
        <dbReference type="Proteomes" id="UP000095285"/>
    </source>
</evidence>
<dbReference type="Gene3D" id="2.60.40.780">
    <property type="entry name" value="von Hippel-Lindau disease tumour suppressor, beta domain"/>
    <property type="match status" value="1"/>
</dbReference>
<dbReference type="InterPro" id="IPR024053">
    <property type="entry name" value="VHL_beta_dom"/>
</dbReference>
<dbReference type="SUPFAM" id="SSF49468">
    <property type="entry name" value="VHL"/>
    <property type="match status" value="1"/>
</dbReference>
<keyword evidence="3" id="KW-1185">Reference proteome</keyword>
<sequence>MSLSRSQVDSFIVKEIFNPGYRSIRNVEEVSIRFINNSHDTVDLCWIDFRGNLVRYLKLGSREVVKLTTFIAGHYWIARFVRNGVAAQFLPDHTEVFVTTRRFPHTAVVFIVQKVPTLFEAAVEHIGELFHEQQYALYKLPISELVKSMVLNDGKSKIKFKIPKKIDAGLFNKQEICSILKDANSTFPQQLMKIFTSGQIDLFLQAVSDLSVECSDFEINEISLTYLRKEFVVMSSATVYNYTKKWIDFLLQNNSGARNHCLLLKQLICCTNLLQNNQLQSLLHEVLPQAYRHLCFMKQFSSASVIAEVIFYSIALPAAYSDDCDREALRNVWNKLLLPEESVRSAHFNLCTVLVMSSLGFGCAQYMQFLENSLNDLKESEDLLFSNRKQFHVLLEANLGVLLSHCQSNQSELLLNILVTFHLENNDLYLLIQSVFRYSGLIDNYASKVLQPFFRCLLLRLSSFADENFPQQEGNVGIWIRKSVVEILSMSSKSYEDELNSWKMVISAFVPASHLMPLSEKRLCQIVQSVCGKGFSLKTLPVSLRVVLFCVLISLIPCISSEVFEIVVESTLSIMRSDVKLFRSLINSCKEKTVKKYIKTLLRCGCLNNSSKNTQILVKEFLLSSCSCDMLALKCDVILKAAVQKSLIEEQYYFLKPLCETFNEIHYEINAGENRTLRIATEKVFQHIYELISPFDCMDTRKSALFELFLSVLSVVKILQDNGTTVTEREIENTAEHIRIADQVCKTLCKHPDKLIEFGIISKQLSQLLRRSILWMVKRGKLEHIISWKYVRYFELYDESTVNDIISAASMEMLESLLHSSSHDLHASEKFALYFALAKHQNEEKRKLLSSVLKDVLEVIVDIAGTDYLTTVAFLHHILPVASGSAYARDYVSFALTVLAVDYELLFSDPAALRSAVSLLLDCLRFGTNSIINDQCSFYMTLFVCVGRAIQKYVNDASAISPRFIRHLSYGFAKVAGEMLKYERSFSRVAPFIISECLEDAECLSLALFRIFSICDGHSILGVFYLIHMEKCFARVQCKHTEVLVRLGRNENHSVPICPSIVSSSHSKLEPKQLKQNVIRCDGLLCNRCRCDVKMGYKLSNNTSQAECVLICPRHDSNGE</sequence>
<dbReference type="CDD" id="cd05468">
    <property type="entry name" value="pVHL"/>
    <property type="match status" value="1"/>
</dbReference>
<dbReference type="InterPro" id="IPR037140">
    <property type="entry name" value="VHL_beta_dom_sf"/>
</dbReference>
<accession>A0A1I7VQ07</accession>
<dbReference type="WBParaSite" id="EN70_5010">
    <property type="protein sequence ID" value="EN70_5010"/>
    <property type="gene ID" value="EN70_5010"/>
</dbReference>
<organism evidence="3 4">
    <name type="scientific">Loa loa</name>
    <name type="common">Eye worm</name>
    <name type="synonym">Filaria loa</name>
    <dbReference type="NCBI Taxonomy" id="7209"/>
    <lineage>
        <taxon>Eukaryota</taxon>
        <taxon>Metazoa</taxon>
        <taxon>Ecdysozoa</taxon>
        <taxon>Nematoda</taxon>
        <taxon>Chromadorea</taxon>
        <taxon>Rhabditida</taxon>
        <taxon>Spirurina</taxon>
        <taxon>Spiruromorpha</taxon>
        <taxon>Filarioidea</taxon>
        <taxon>Onchocercidae</taxon>
        <taxon>Loa</taxon>
    </lineage>
</organism>
<feature type="domain" description="von Hippel-Lindau disease tumour suppressor beta" evidence="2">
    <location>
        <begin position="22"/>
        <end position="98"/>
    </location>
</feature>
<evidence type="ECO:0000313" key="4">
    <source>
        <dbReference type="WBParaSite" id="EN70_5010"/>
    </source>
</evidence>
<proteinExistence type="inferred from homology"/>
<name>A0A1I7VQ07_LOALO</name>
<dbReference type="AlphaFoldDB" id="A0A1I7VQ07"/>
<dbReference type="InterPro" id="IPR022772">
    <property type="entry name" value="VHL_tumour_suppress_b/a_dom"/>
</dbReference>